<feature type="transmembrane region" description="Helical" evidence="2">
    <location>
        <begin position="68"/>
        <end position="91"/>
    </location>
</feature>
<dbReference type="EMBL" id="CAJOBH010004414">
    <property type="protein sequence ID" value="CAF3989026.1"/>
    <property type="molecule type" value="Genomic_DNA"/>
</dbReference>
<dbReference type="AlphaFoldDB" id="A0A815QQZ6"/>
<dbReference type="EMBL" id="CAJNOV010011844">
    <property type="protein sequence ID" value="CAF1466917.1"/>
    <property type="molecule type" value="Genomic_DNA"/>
</dbReference>
<evidence type="ECO:0000256" key="2">
    <source>
        <dbReference type="SAM" id="Phobius"/>
    </source>
</evidence>
<comment type="caution">
    <text evidence="3">The sequence shown here is derived from an EMBL/GenBank/DDBJ whole genome shotgun (WGS) entry which is preliminary data.</text>
</comment>
<accession>A0A815QQZ6</accession>
<keyword evidence="2" id="KW-0812">Transmembrane</keyword>
<name>A0A815QQZ6_9BILA</name>
<dbReference type="Proteomes" id="UP000663855">
    <property type="component" value="Unassembled WGS sequence"/>
</dbReference>
<protein>
    <submittedName>
        <fullName evidence="3">Uncharacterized protein</fullName>
    </submittedName>
</protein>
<evidence type="ECO:0000256" key="1">
    <source>
        <dbReference type="SAM" id="MobiDB-lite"/>
    </source>
</evidence>
<keyword evidence="2" id="KW-0472">Membrane</keyword>
<evidence type="ECO:0000313" key="5">
    <source>
        <dbReference type="Proteomes" id="UP000663855"/>
    </source>
</evidence>
<keyword evidence="2" id="KW-1133">Transmembrane helix</keyword>
<feature type="region of interest" description="Disordered" evidence="1">
    <location>
        <begin position="1"/>
        <end position="25"/>
    </location>
</feature>
<proteinExistence type="predicted"/>
<dbReference type="Proteomes" id="UP000681967">
    <property type="component" value="Unassembled WGS sequence"/>
</dbReference>
<evidence type="ECO:0000313" key="3">
    <source>
        <dbReference type="EMBL" id="CAF1466917.1"/>
    </source>
</evidence>
<evidence type="ECO:0000313" key="4">
    <source>
        <dbReference type="EMBL" id="CAF3989026.1"/>
    </source>
</evidence>
<sequence length="332" mass="37501">MATTITFTRDKRSQNPRKIFSPSTPSTPLPSHYLIYMEDTLSYSIVGRTSIKKIQGKMATLIINKKKLIGEIVIAGNYLALYFLGKIFIIIEGTFTRCQAELSKVQKASQSIGHNDTTDNEEDELENYEFNENNDIIENDQADDNIETYSHEDLGTEELDDEILYNIDINRKRKFQSSHPSINASRSAKRLKHTTVYEIDPESNNENDTSLFSTTKEQGITTTADAALKSIENKMNDFSKHMLKMSQAIRQIASCSNQSGSQNLDGYRDPNSQESFTSKVDHNGINLVTVAGKDFGDFARQVMRILYTPDELKTCVLPPGRSYLSRKPLDPI</sequence>
<feature type="region of interest" description="Disordered" evidence="1">
    <location>
        <begin position="257"/>
        <end position="277"/>
    </location>
</feature>
<reference evidence="3" key="1">
    <citation type="submission" date="2021-02" db="EMBL/GenBank/DDBJ databases">
        <authorList>
            <person name="Nowell W R."/>
        </authorList>
    </citation>
    <scope>NUCLEOTIDE SEQUENCE</scope>
</reference>
<gene>
    <name evidence="4" type="ORF">BYL167_LOCUS13043</name>
    <name evidence="3" type="ORF">CJN711_LOCUS25436</name>
</gene>
<organism evidence="3 5">
    <name type="scientific">Rotaria magnacalcarata</name>
    <dbReference type="NCBI Taxonomy" id="392030"/>
    <lineage>
        <taxon>Eukaryota</taxon>
        <taxon>Metazoa</taxon>
        <taxon>Spiralia</taxon>
        <taxon>Gnathifera</taxon>
        <taxon>Rotifera</taxon>
        <taxon>Eurotatoria</taxon>
        <taxon>Bdelloidea</taxon>
        <taxon>Philodinida</taxon>
        <taxon>Philodinidae</taxon>
        <taxon>Rotaria</taxon>
    </lineage>
</organism>